<name>A0A3P8AVF1_9BILA</name>
<dbReference type="InterPro" id="IPR032790">
    <property type="entry name" value="GDE_C"/>
</dbReference>
<dbReference type="FunFam" id="3.20.20.80:FF:000070">
    <property type="entry name" value="GDB1p Glycogen debranching enzyme"/>
    <property type="match status" value="1"/>
</dbReference>
<organism evidence="5 6">
    <name type="scientific">Soboliphyme baturini</name>
    <dbReference type="NCBI Taxonomy" id="241478"/>
    <lineage>
        <taxon>Eukaryota</taxon>
        <taxon>Metazoa</taxon>
        <taxon>Ecdysozoa</taxon>
        <taxon>Nematoda</taxon>
        <taxon>Enoplea</taxon>
        <taxon>Dorylaimia</taxon>
        <taxon>Dioctophymatida</taxon>
        <taxon>Dioctophymatoidea</taxon>
        <taxon>Soboliphymatidae</taxon>
        <taxon>Soboliphyme</taxon>
    </lineage>
</organism>
<proteinExistence type="predicted"/>
<dbReference type="GO" id="GO:0005980">
    <property type="term" value="P:glycogen catabolic process"/>
    <property type="evidence" value="ECO:0007669"/>
    <property type="project" value="InterPro"/>
</dbReference>
<dbReference type="InterPro" id="IPR010401">
    <property type="entry name" value="AGL/Gdb1"/>
</dbReference>
<dbReference type="EMBL" id="UZAM01009266">
    <property type="protein sequence ID" value="VDP08370.1"/>
    <property type="molecule type" value="Genomic_DNA"/>
</dbReference>
<dbReference type="GO" id="GO:0004135">
    <property type="term" value="F:amylo-alpha-1,6-glucosidase activity"/>
    <property type="evidence" value="ECO:0007669"/>
    <property type="project" value="InterPro"/>
</dbReference>
<feature type="domain" description="Glycogen debranching enzyme glucanotransferase" evidence="3">
    <location>
        <begin position="110"/>
        <end position="576"/>
    </location>
</feature>
<feature type="domain" description="Glycogen debranching enzyme C-terminal" evidence="1">
    <location>
        <begin position="1055"/>
        <end position="1192"/>
    </location>
</feature>
<evidence type="ECO:0000259" key="2">
    <source>
        <dbReference type="Pfam" id="PF14699"/>
    </source>
</evidence>
<evidence type="ECO:0000259" key="3">
    <source>
        <dbReference type="Pfam" id="PF14701"/>
    </source>
</evidence>
<dbReference type="Pfam" id="PF14699">
    <property type="entry name" value="hGDE_N"/>
    <property type="match status" value="1"/>
</dbReference>
<dbReference type="Pfam" id="PF06202">
    <property type="entry name" value="GDE_C"/>
    <property type="match status" value="1"/>
</dbReference>
<gene>
    <name evidence="5" type="ORF">SBAD_LOCUS5813</name>
</gene>
<dbReference type="CDD" id="cd11327">
    <property type="entry name" value="AmyAc_Glg_debranch_2"/>
    <property type="match status" value="1"/>
</dbReference>
<dbReference type="InterPro" id="IPR008928">
    <property type="entry name" value="6-hairpin_glycosidase_sf"/>
</dbReference>
<sequence>MLYFSFISEWFVRFALGPSLLGHRVRLFVNHPLTEEKGGSYQKSWNELPWQNSSKNANDCFDAYAEFRCFIAGPFRYVFLCDTDNFEDFSGSGYLQIIPQLTVGVDGHVQLPLNAIQCQTVLSKLLGPFEQWESRLRVSKECGYNMIHLSPIQTLGVSDSAYSISNHLELNPMFSTKGKIYTMQDVAKLVQKLHDEWQVLLISDVVWNHTAKNSSWLIDHPECAYNLENSPHLRPAFVLDRILYHFGREVADGKWTNCGIPKDKWEGYHLENLRRVLLDQVLPPHRLHEFFQVDVDKLGAEFASKIAGAFQFRLIDDCLVPLRTNLLPRLELGKPCAQEEKTLPLVIVQCPDYKRFGSTVDMEQAILTFNQPKPDCVDEQQRQWRCVDDFRACLQRLNDDSATRCWNHLRDAVNALLGHVNYERVADYGLKHADYESHHALLPKYFENPYENADLQTEEAMMYNEKAKHIMALNGWVMNDDPLKNFAEFPSKTPEQWVNDALVYFRRELICWDDSVKLRYGQTPEDCPFLWKYMTDYTELTAKTFYGFRLDNCHSTPLHVAEYLLEKARYIKPDLYVYAELFTRDENLDNLFINRLGITSIVREAQNAGDSHEEGRLVFRYGGIPVSSFFQRPIRPLMSRVSHAMFFDVTHDNCCPIQARTIYDTFPSAALVAMAGCAIGSNRGFDELVPYQIDVVREKRLYCSWTDCEKPEAGQVNFSSGMMIGRRAINDLHYFLGTAGFDEVYVDQITEDVVAVTRHNPIMHQSVILVSRTCFSPDKINRATVCQSEMVNAEPSSMSFMTDVEFVEFPPGSAIALRTDLLGLGFRMRSCSGTDLEKMAHEGYDPVLIFNLTDNLALALFQAPSLRTILSGMTLQDLNRVLFRCHEEEADEHPGAGAYYIPGVGNLVYCGLQGMTILLNTVRLKNDLGHPFCEHIRKGDWLVDYIADRLIRNHHTKDLGLWFKNMFELYKAVPYNLKPCYFDAIVSGSYRIIRETVWRKMSKFINSGSSFVRNLALASLAFCAYAKSAQLPQLSDKIHPPLPNTVVDSVTGSSVQALTSLSAGLPHFSCGLFRNWGRDTFIALPGILLITGRYDEARYTILAYAGCLRHGLIPNLLGGGAFARYNCRDAVWWWLYSIKCYTEIAPNGEEILSDTVRRLYPSDDVVASQKCTEQPLADTIQEAMQRHFEGISVRTLLFTIVLLSVHEHIPPVKET</sequence>
<reference evidence="5 6" key="1">
    <citation type="submission" date="2018-11" db="EMBL/GenBank/DDBJ databases">
        <authorList>
            <consortium name="Pathogen Informatics"/>
        </authorList>
    </citation>
    <scope>NUCLEOTIDE SEQUENCE [LARGE SCALE GENOMIC DNA]</scope>
</reference>
<dbReference type="PANTHER" id="PTHR10569">
    <property type="entry name" value="GLYCOGEN DEBRANCHING ENZYME"/>
    <property type="match status" value="1"/>
</dbReference>
<dbReference type="InterPro" id="IPR032788">
    <property type="entry name" value="AGL_central"/>
</dbReference>
<dbReference type="InterPro" id="IPR029436">
    <property type="entry name" value="AGL_euk_N"/>
</dbReference>
<dbReference type="InterPro" id="IPR017853">
    <property type="entry name" value="GH"/>
</dbReference>
<accession>A0A3P8AVF1</accession>
<dbReference type="Pfam" id="PF14702">
    <property type="entry name" value="hGDE_central"/>
    <property type="match status" value="1"/>
</dbReference>
<dbReference type="AlphaFoldDB" id="A0A3P8AVF1"/>
<evidence type="ECO:0000259" key="1">
    <source>
        <dbReference type="Pfam" id="PF06202"/>
    </source>
</evidence>
<evidence type="ECO:0000313" key="6">
    <source>
        <dbReference type="Proteomes" id="UP000270296"/>
    </source>
</evidence>
<keyword evidence="6" id="KW-1185">Reference proteome</keyword>
<feature type="domain" description="Glycogen debranching enzyme central" evidence="4">
    <location>
        <begin position="779"/>
        <end position="950"/>
    </location>
</feature>
<feature type="domain" description="Eukaryotic glycogen debranching enzyme N-terminal" evidence="2">
    <location>
        <begin position="12"/>
        <end position="103"/>
    </location>
</feature>
<dbReference type="SUPFAM" id="SSF51445">
    <property type="entry name" value="(Trans)glycosidases"/>
    <property type="match status" value="1"/>
</dbReference>
<evidence type="ECO:0000313" key="5">
    <source>
        <dbReference type="EMBL" id="VDP08370.1"/>
    </source>
</evidence>
<dbReference type="PANTHER" id="PTHR10569:SF2">
    <property type="entry name" value="GLYCOGEN DEBRANCHING ENZYME"/>
    <property type="match status" value="1"/>
</dbReference>
<dbReference type="Pfam" id="PF14701">
    <property type="entry name" value="hDGE_amylase"/>
    <property type="match status" value="1"/>
</dbReference>
<dbReference type="OrthoDB" id="10248904at2759"/>
<dbReference type="GO" id="GO:0004134">
    <property type="term" value="F:4-alpha-glucanotransferase activity"/>
    <property type="evidence" value="ECO:0007669"/>
    <property type="project" value="InterPro"/>
</dbReference>
<dbReference type="SUPFAM" id="SSF48208">
    <property type="entry name" value="Six-hairpin glycosidases"/>
    <property type="match status" value="1"/>
</dbReference>
<dbReference type="Gene3D" id="3.20.20.80">
    <property type="entry name" value="Glycosidases"/>
    <property type="match status" value="2"/>
</dbReference>
<dbReference type="Proteomes" id="UP000270296">
    <property type="component" value="Unassembled WGS sequence"/>
</dbReference>
<protein>
    <submittedName>
        <fullName evidence="5">Uncharacterized protein</fullName>
    </submittedName>
</protein>
<dbReference type="InterPro" id="IPR032792">
    <property type="entry name" value="AGL_glucanoTrfase"/>
</dbReference>
<evidence type="ECO:0000259" key="4">
    <source>
        <dbReference type="Pfam" id="PF14702"/>
    </source>
</evidence>